<reference evidence="4" key="1">
    <citation type="submission" date="2022-09" db="EMBL/GenBank/DDBJ databases">
        <title>Fusarium specimens isolated from Avocado Roots.</title>
        <authorList>
            <person name="Stajich J."/>
            <person name="Roper C."/>
            <person name="Heimlech-Rivalta G."/>
        </authorList>
    </citation>
    <scope>NUCLEOTIDE SEQUENCE</scope>
    <source>
        <strain evidence="4">CF00136</strain>
    </source>
</reference>
<keyword evidence="2" id="KW-0539">Nucleus</keyword>
<evidence type="ECO:0000256" key="1">
    <source>
        <dbReference type="ARBA" id="ARBA00004123"/>
    </source>
</evidence>
<dbReference type="Pfam" id="PF11951">
    <property type="entry name" value="Fungal_trans_2"/>
    <property type="match status" value="1"/>
</dbReference>
<dbReference type="PANTHER" id="PTHR37534:SF15">
    <property type="entry name" value="ZN(II)2CYS6 TRANSCRIPTION FACTOR (EUROFUNG)"/>
    <property type="match status" value="1"/>
</dbReference>
<dbReference type="InterPro" id="IPR021858">
    <property type="entry name" value="Fun_TF"/>
</dbReference>
<keyword evidence="5" id="KW-1185">Reference proteome</keyword>
<evidence type="ECO:0000256" key="3">
    <source>
        <dbReference type="SAM" id="MobiDB-lite"/>
    </source>
</evidence>
<proteinExistence type="predicted"/>
<dbReference type="AlphaFoldDB" id="A0A9W8S513"/>
<sequence length="463" mass="52494">MSGLDFPLDLDFFDPGDSNTPFDVENEFDKQGDDEIDDASQPSSGYLLPFLWTSQNDFSRSPKAISTVSLVPTLGQLRPSYSATRTLMMRFDQQTCDILSINEGANGNPWRTLISSLADQSPAVLHSRGIEEMDESSKWLTTEREARFIPSLAASIALVFAEGWKSPKNTSNKHLGNTRRLIVEKFPTEQRLWHLTTEDSARFKYLVTAFVYVHVISGITYLKEEHVHPLPENILTFLSPVLSGSMTEIDPLLGCATLLFPLLDQVALLVNKSRRAKKNSLTIVSQAGELYELLLQWQAPKVNLLQSFGEPRYSPQHPIQTAEALRYATLLHLHQAVPEIPSLSSEELARKVLLKLASISSTSRMTNLHIFPLLAASCELTDEEDREWAKQRWEAMILRLRVGNADTCWEIVQATWARRDEYSSERRSLVIEQESELGEDFTTRGKLHWLNVMDDQQWQVFVG</sequence>
<comment type="subcellular location">
    <subcellularLocation>
        <location evidence="1">Nucleus</location>
    </subcellularLocation>
</comment>
<protein>
    <submittedName>
        <fullName evidence="4">Uncharacterized protein</fullName>
    </submittedName>
</protein>
<accession>A0A9W8S513</accession>
<dbReference type="GO" id="GO:0005634">
    <property type="term" value="C:nucleus"/>
    <property type="evidence" value="ECO:0007669"/>
    <property type="project" value="UniProtKB-SubCell"/>
</dbReference>
<comment type="caution">
    <text evidence="4">The sequence shown here is derived from an EMBL/GenBank/DDBJ whole genome shotgun (WGS) entry which is preliminary data.</text>
</comment>
<dbReference type="OrthoDB" id="3886144at2759"/>
<dbReference type="GO" id="GO:0003700">
    <property type="term" value="F:DNA-binding transcription factor activity"/>
    <property type="evidence" value="ECO:0007669"/>
    <property type="project" value="TreeGrafter"/>
</dbReference>
<feature type="region of interest" description="Disordered" evidence="3">
    <location>
        <begin position="15"/>
        <end position="39"/>
    </location>
</feature>
<evidence type="ECO:0000256" key="2">
    <source>
        <dbReference type="ARBA" id="ARBA00023242"/>
    </source>
</evidence>
<organism evidence="4 5">
    <name type="scientific">Fusarium torreyae</name>
    <dbReference type="NCBI Taxonomy" id="1237075"/>
    <lineage>
        <taxon>Eukaryota</taxon>
        <taxon>Fungi</taxon>
        <taxon>Dikarya</taxon>
        <taxon>Ascomycota</taxon>
        <taxon>Pezizomycotina</taxon>
        <taxon>Sordariomycetes</taxon>
        <taxon>Hypocreomycetidae</taxon>
        <taxon>Hypocreales</taxon>
        <taxon>Nectriaceae</taxon>
        <taxon>Fusarium</taxon>
    </lineage>
</organism>
<dbReference type="GO" id="GO:0000976">
    <property type="term" value="F:transcription cis-regulatory region binding"/>
    <property type="evidence" value="ECO:0007669"/>
    <property type="project" value="TreeGrafter"/>
</dbReference>
<dbReference type="Proteomes" id="UP001152049">
    <property type="component" value="Unassembled WGS sequence"/>
</dbReference>
<dbReference type="PANTHER" id="PTHR37534">
    <property type="entry name" value="TRANSCRIPTIONAL ACTIVATOR PROTEIN UGA3"/>
    <property type="match status" value="1"/>
</dbReference>
<evidence type="ECO:0000313" key="5">
    <source>
        <dbReference type="Proteomes" id="UP001152049"/>
    </source>
</evidence>
<name>A0A9W8S513_9HYPO</name>
<evidence type="ECO:0000313" key="4">
    <source>
        <dbReference type="EMBL" id="KAJ4264182.1"/>
    </source>
</evidence>
<dbReference type="EMBL" id="JAOQAZ010000008">
    <property type="protein sequence ID" value="KAJ4264182.1"/>
    <property type="molecule type" value="Genomic_DNA"/>
</dbReference>
<dbReference type="GO" id="GO:0045944">
    <property type="term" value="P:positive regulation of transcription by RNA polymerase II"/>
    <property type="evidence" value="ECO:0007669"/>
    <property type="project" value="TreeGrafter"/>
</dbReference>
<gene>
    <name evidence="4" type="ORF">NW762_005376</name>
</gene>